<dbReference type="GO" id="GO:0016758">
    <property type="term" value="F:hexosyltransferase activity"/>
    <property type="evidence" value="ECO:0007669"/>
    <property type="project" value="UniProtKB-ARBA"/>
</dbReference>
<comment type="caution">
    <text evidence="2">The sequence shown here is derived from an EMBL/GenBank/DDBJ whole genome shotgun (WGS) entry which is preliminary data.</text>
</comment>
<dbReference type="InterPro" id="IPR001173">
    <property type="entry name" value="Glyco_trans_2-like"/>
</dbReference>
<dbReference type="AlphaFoldDB" id="A0A5J4SS38"/>
<keyword evidence="2" id="KW-0808">Transferase</keyword>
<dbReference type="PANTHER" id="PTHR22916">
    <property type="entry name" value="GLYCOSYLTRANSFERASE"/>
    <property type="match status" value="1"/>
</dbReference>
<organism evidence="2">
    <name type="scientific">termite gut metagenome</name>
    <dbReference type="NCBI Taxonomy" id="433724"/>
    <lineage>
        <taxon>unclassified sequences</taxon>
        <taxon>metagenomes</taxon>
        <taxon>organismal metagenomes</taxon>
    </lineage>
</organism>
<dbReference type="Gene3D" id="3.90.550.10">
    <property type="entry name" value="Spore Coat Polysaccharide Biosynthesis Protein SpsA, Chain A"/>
    <property type="match status" value="1"/>
</dbReference>
<dbReference type="Pfam" id="PF00535">
    <property type="entry name" value="Glycos_transf_2"/>
    <property type="match status" value="1"/>
</dbReference>
<reference evidence="2" key="1">
    <citation type="submission" date="2019-03" db="EMBL/GenBank/DDBJ databases">
        <title>Single cell metagenomics reveals metabolic interactions within the superorganism composed of flagellate Streblomastix strix and complex community of Bacteroidetes bacteria on its surface.</title>
        <authorList>
            <person name="Treitli S.C."/>
            <person name="Kolisko M."/>
            <person name="Husnik F."/>
            <person name="Keeling P."/>
            <person name="Hampl V."/>
        </authorList>
    </citation>
    <scope>NUCLEOTIDE SEQUENCE</scope>
    <source>
        <strain evidence="2">STM</strain>
    </source>
</reference>
<name>A0A5J4SS38_9ZZZZ</name>
<evidence type="ECO:0000259" key="1">
    <source>
        <dbReference type="Pfam" id="PF00535"/>
    </source>
</evidence>
<dbReference type="EC" id="2.4.-.-" evidence="2"/>
<evidence type="ECO:0000313" key="2">
    <source>
        <dbReference type="EMBL" id="KAA6348738.1"/>
    </source>
</evidence>
<proteinExistence type="predicted"/>
<protein>
    <submittedName>
        <fullName evidence="2">Putative glycosyltransferase EpsE</fullName>
        <ecNumber evidence="2">2.4.-.-</ecNumber>
    </submittedName>
</protein>
<accession>A0A5J4SS38</accession>
<dbReference type="EMBL" id="SNRY01000061">
    <property type="protein sequence ID" value="KAA6348738.1"/>
    <property type="molecule type" value="Genomic_DNA"/>
</dbReference>
<gene>
    <name evidence="2" type="ORF">EZS27_003803</name>
</gene>
<dbReference type="PANTHER" id="PTHR22916:SF3">
    <property type="entry name" value="UDP-GLCNAC:BETAGAL BETA-1,3-N-ACETYLGLUCOSAMINYLTRANSFERASE-LIKE PROTEIN 1"/>
    <property type="match status" value="1"/>
</dbReference>
<dbReference type="SUPFAM" id="SSF53448">
    <property type="entry name" value="Nucleotide-diphospho-sugar transferases"/>
    <property type="match status" value="1"/>
</dbReference>
<feature type="domain" description="Glycosyltransferase 2-like" evidence="1">
    <location>
        <begin position="18"/>
        <end position="123"/>
    </location>
</feature>
<sequence>MTYNTILYSDRIEYKKISIVMCTYNGEKYLDEQLNSILNQTYPIYELIIKDDYSTDTTYSIIQEYAQRYPVIRCLRNTRRQGVNSNFFSAIKIATGDYIAISDQDDIWELDKIELQIKAIGSNLLCSGFSKPFAEGGTPIHFDVRMPNYNLLRVIYVNNLPGHTLLFSRNLLIRLPNDLSEISSIRLYDVIIVMVAMAYNSVVFINKVLVHQRRYPEAVSYYFPTNNQLTISNIAKRIFSTIAYYKELKPEMQRRFHIMLCFFNQLSSKTPIIEEAIRMTELQSSSSIISFFKLSFFCVKMRDKIFHAKEPRRLLSVLRAIYFPVSCSEYYRYLSEKHNR</sequence>
<dbReference type="InterPro" id="IPR029044">
    <property type="entry name" value="Nucleotide-diphossugar_trans"/>
</dbReference>
<keyword evidence="2" id="KW-0328">Glycosyltransferase</keyword>